<proteinExistence type="predicted"/>
<gene>
    <name evidence="3" type="ORF">JYA64_21520</name>
</gene>
<dbReference type="SUPFAM" id="SSF48317">
    <property type="entry name" value="Acid phosphatase/Vanadium-dependent haloperoxidase"/>
    <property type="match status" value="1"/>
</dbReference>
<dbReference type="Gene3D" id="1.20.144.10">
    <property type="entry name" value="Phosphatidic acid phosphatase type 2/haloperoxidase"/>
    <property type="match status" value="2"/>
</dbReference>
<keyword evidence="4" id="KW-1185">Reference proteome</keyword>
<name>A0ABS2ZML4_9BACL</name>
<keyword evidence="1" id="KW-0812">Transmembrane</keyword>
<feature type="domain" description="Phosphatidic acid phosphatase type 2/haloperoxidase" evidence="2">
    <location>
        <begin position="83"/>
        <end position="190"/>
    </location>
</feature>
<evidence type="ECO:0000313" key="3">
    <source>
        <dbReference type="EMBL" id="MBN3547895.1"/>
    </source>
</evidence>
<reference evidence="3 4" key="1">
    <citation type="submission" date="2021-01" db="EMBL/GenBank/DDBJ databases">
        <title>Genome Sequencing of Type Strains.</title>
        <authorList>
            <person name="Lemaire J.F."/>
            <person name="Inderbitzin P."/>
            <person name="Collins S.B."/>
            <person name="Wespe N."/>
            <person name="Knight-Connoni V."/>
        </authorList>
    </citation>
    <scope>NUCLEOTIDE SEQUENCE [LARGE SCALE GENOMIC DNA]</scope>
    <source>
        <strain evidence="3 4">DSM 14730</strain>
    </source>
</reference>
<dbReference type="Proteomes" id="UP001319060">
    <property type="component" value="Unassembled WGS sequence"/>
</dbReference>
<organism evidence="3 4">
    <name type="scientific">Fictibacillus barbaricus</name>
    <dbReference type="NCBI Taxonomy" id="182136"/>
    <lineage>
        <taxon>Bacteria</taxon>
        <taxon>Bacillati</taxon>
        <taxon>Bacillota</taxon>
        <taxon>Bacilli</taxon>
        <taxon>Bacillales</taxon>
        <taxon>Fictibacillaceae</taxon>
        <taxon>Fictibacillus</taxon>
    </lineage>
</organism>
<feature type="transmembrane region" description="Helical" evidence="1">
    <location>
        <begin position="82"/>
        <end position="99"/>
    </location>
</feature>
<feature type="transmembrane region" description="Helical" evidence="1">
    <location>
        <begin position="50"/>
        <end position="75"/>
    </location>
</feature>
<dbReference type="InterPro" id="IPR000326">
    <property type="entry name" value="PAP2/HPO"/>
</dbReference>
<sequence>MFNKRSYLMILCFFFFVCFSFYDFSIMMTFDSNVRAFILNSRNDWLNEFVLLFTHVGDAKVLAVICLVGMIALFIMRQWREGALLFASLVVSYGLNLIVKNAFGRERPSDNGLIEEDGYSFPSGNAMVGTSFYLFAAYLIYKRYQKPWILWVGILLPLLLGISRVYIGVHFPSDILAGFCFGVFLVLCFKRLAGTQAKTKESVNRNNTNTAL</sequence>
<dbReference type="InterPro" id="IPR036938">
    <property type="entry name" value="PAP2/HPO_sf"/>
</dbReference>
<feature type="transmembrane region" description="Helical" evidence="1">
    <location>
        <begin position="175"/>
        <end position="193"/>
    </location>
</feature>
<dbReference type="SMART" id="SM00014">
    <property type="entry name" value="acidPPc"/>
    <property type="match status" value="1"/>
</dbReference>
<feature type="transmembrane region" description="Helical" evidence="1">
    <location>
        <begin position="7"/>
        <end position="30"/>
    </location>
</feature>
<dbReference type="EMBL" id="JAFHKS010000044">
    <property type="protein sequence ID" value="MBN3547895.1"/>
    <property type="molecule type" value="Genomic_DNA"/>
</dbReference>
<dbReference type="Pfam" id="PF01569">
    <property type="entry name" value="PAP2"/>
    <property type="match status" value="1"/>
</dbReference>
<evidence type="ECO:0000313" key="4">
    <source>
        <dbReference type="Proteomes" id="UP001319060"/>
    </source>
</evidence>
<dbReference type="PANTHER" id="PTHR14969">
    <property type="entry name" value="SPHINGOSINE-1-PHOSPHATE PHOSPHOHYDROLASE"/>
    <property type="match status" value="1"/>
</dbReference>
<feature type="transmembrane region" description="Helical" evidence="1">
    <location>
        <begin position="148"/>
        <end position="169"/>
    </location>
</feature>
<accession>A0ABS2ZML4</accession>
<keyword evidence="1" id="KW-1133">Transmembrane helix</keyword>
<keyword evidence="1" id="KW-0472">Membrane</keyword>
<dbReference type="PANTHER" id="PTHR14969:SF13">
    <property type="entry name" value="AT30094P"/>
    <property type="match status" value="1"/>
</dbReference>
<dbReference type="CDD" id="cd03392">
    <property type="entry name" value="PAP2_like_2"/>
    <property type="match status" value="1"/>
</dbReference>
<comment type="caution">
    <text evidence="3">The sequence shown here is derived from an EMBL/GenBank/DDBJ whole genome shotgun (WGS) entry which is preliminary data.</text>
</comment>
<protein>
    <submittedName>
        <fullName evidence="3">Phosphatase PAP2 family protein</fullName>
    </submittedName>
</protein>
<feature type="transmembrane region" description="Helical" evidence="1">
    <location>
        <begin position="119"/>
        <end position="141"/>
    </location>
</feature>
<dbReference type="RefSeq" id="WP_188402094.1">
    <property type="nucleotide sequence ID" value="NZ_BMCE01000001.1"/>
</dbReference>
<evidence type="ECO:0000256" key="1">
    <source>
        <dbReference type="SAM" id="Phobius"/>
    </source>
</evidence>
<evidence type="ECO:0000259" key="2">
    <source>
        <dbReference type="SMART" id="SM00014"/>
    </source>
</evidence>